<evidence type="ECO:0000313" key="7">
    <source>
        <dbReference type="Proteomes" id="UP000056750"/>
    </source>
</evidence>
<dbReference type="InterPro" id="IPR001610">
    <property type="entry name" value="PAC"/>
</dbReference>
<proteinExistence type="predicted"/>
<dbReference type="SMART" id="SM00267">
    <property type="entry name" value="GGDEF"/>
    <property type="match status" value="1"/>
</dbReference>
<dbReference type="GO" id="GO:0016301">
    <property type="term" value="F:kinase activity"/>
    <property type="evidence" value="ECO:0007669"/>
    <property type="project" value="UniProtKB-KW"/>
</dbReference>
<dbReference type="SUPFAM" id="SSF55073">
    <property type="entry name" value="Nucleotide cyclase"/>
    <property type="match status" value="1"/>
</dbReference>
<organism evidence="6 8">
    <name type="scientific">Alteromonas stellipolaris</name>
    <dbReference type="NCBI Taxonomy" id="233316"/>
    <lineage>
        <taxon>Bacteria</taxon>
        <taxon>Pseudomonadati</taxon>
        <taxon>Pseudomonadota</taxon>
        <taxon>Gammaproteobacteria</taxon>
        <taxon>Alteromonadales</taxon>
        <taxon>Alteromonadaceae</taxon>
        <taxon>Alteromonas/Salinimonas group</taxon>
        <taxon>Alteromonas</taxon>
    </lineage>
</organism>
<evidence type="ECO:0000256" key="1">
    <source>
        <dbReference type="SAM" id="Coils"/>
    </source>
</evidence>
<accession>A0AAW7Z3V1</accession>
<dbReference type="InterPro" id="IPR035919">
    <property type="entry name" value="EAL_sf"/>
</dbReference>
<feature type="coiled-coil region" evidence="1">
    <location>
        <begin position="5"/>
        <end position="32"/>
    </location>
</feature>
<dbReference type="Gene3D" id="3.20.20.450">
    <property type="entry name" value="EAL domain"/>
    <property type="match status" value="1"/>
</dbReference>
<dbReference type="NCBIfam" id="TIGR00254">
    <property type="entry name" value="GGDEF"/>
    <property type="match status" value="1"/>
</dbReference>
<evidence type="ECO:0000313" key="5">
    <source>
        <dbReference type="EMBL" id="AMJ73070.1"/>
    </source>
</evidence>
<dbReference type="SUPFAM" id="SSF55785">
    <property type="entry name" value="PYP-like sensor domain (PAS domain)"/>
    <property type="match status" value="2"/>
</dbReference>
<dbReference type="CDD" id="cd01948">
    <property type="entry name" value="EAL"/>
    <property type="match status" value="1"/>
</dbReference>
<dbReference type="PROSITE" id="PS50883">
    <property type="entry name" value="EAL"/>
    <property type="match status" value="1"/>
</dbReference>
<keyword evidence="5" id="KW-0418">Kinase</keyword>
<dbReference type="PANTHER" id="PTHR44757">
    <property type="entry name" value="DIGUANYLATE CYCLASE DGCP"/>
    <property type="match status" value="1"/>
</dbReference>
<evidence type="ECO:0000313" key="8">
    <source>
        <dbReference type="Proteomes" id="UP001170717"/>
    </source>
</evidence>
<dbReference type="Pfam" id="PF00990">
    <property type="entry name" value="GGDEF"/>
    <property type="match status" value="1"/>
</dbReference>
<dbReference type="CDD" id="cd01949">
    <property type="entry name" value="GGDEF"/>
    <property type="match status" value="1"/>
</dbReference>
<dbReference type="PROSITE" id="PS50113">
    <property type="entry name" value="PAC"/>
    <property type="match status" value="2"/>
</dbReference>
<dbReference type="InterPro" id="IPR000160">
    <property type="entry name" value="GGDEF_dom"/>
</dbReference>
<dbReference type="EMBL" id="CP013926">
    <property type="protein sequence ID" value="AMJ73070.1"/>
    <property type="molecule type" value="Genomic_DNA"/>
</dbReference>
<dbReference type="SMART" id="SM00086">
    <property type="entry name" value="PAC"/>
    <property type="match status" value="2"/>
</dbReference>
<dbReference type="AlphaFoldDB" id="A0AAW7Z3V1"/>
<feature type="domain" description="EAL" evidence="3">
    <location>
        <begin position="463"/>
        <end position="716"/>
    </location>
</feature>
<dbReference type="Gene3D" id="3.30.70.270">
    <property type="match status" value="1"/>
</dbReference>
<keyword evidence="1" id="KW-0175">Coiled coil</keyword>
<dbReference type="SUPFAM" id="SSF141868">
    <property type="entry name" value="EAL domain-like"/>
    <property type="match status" value="1"/>
</dbReference>
<dbReference type="PROSITE" id="PS50887">
    <property type="entry name" value="GGDEF"/>
    <property type="match status" value="1"/>
</dbReference>
<reference evidence="5 7" key="1">
    <citation type="submission" date="2015-12" db="EMBL/GenBank/DDBJ databases">
        <title>Intraspecies pangenome expansion in the marine bacterium Alteromonas.</title>
        <authorList>
            <person name="Lopez-Perez M."/>
            <person name="Rodriguez-Valera F."/>
        </authorList>
    </citation>
    <scope>NUCLEOTIDE SEQUENCE [LARGE SCALE GENOMIC DNA]</scope>
    <source>
        <strain evidence="5 7">LMG 21861</strain>
    </source>
</reference>
<dbReference type="KEGG" id="asq:AVL57_03205"/>
<dbReference type="PANTHER" id="PTHR44757:SF2">
    <property type="entry name" value="BIOFILM ARCHITECTURE MAINTENANCE PROTEIN MBAA"/>
    <property type="match status" value="1"/>
</dbReference>
<evidence type="ECO:0000259" key="2">
    <source>
        <dbReference type="PROSITE" id="PS50113"/>
    </source>
</evidence>
<evidence type="ECO:0000259" key="3">
    <source>
        <dbReference type="PROSITE" id="PS50883"/>
    </source>
</evidence>
<dbReference type="RefSeq" id="WP_057794399.1">
    <property type="nucleotide sequence ID" value="NZ_CAXIBE010000010.1"/>
</dbReference>
<evidence type="ECO:0000259" key="4">
    <source>
        <dbReference type="PROSITE" id="PS50887"/>
    </source>
</evidence>
<dbReference type="SMART" id="SM00052">
    <property type="entry name" value="EAL"/>
    <property type="match status" value="1"/>
</dbReference>
<dbReference type="InterPro" id="IPR043128">
    <property type="entry name" value="Rev_trsase/Diguanyl_cyclase"/>
</dbReference>
<dbReference type="Proteomes" id="UP000056750">
    <property type="component" value="Chromosome"/>
</dbReference>
<dbReference type="InterPro" id="IPR001633">
    <property type="entry name" value="EAL_dom"/>
</dbReference>
<protein>
    <submittedName>
        <fullName evidence="6">EAL domain-containing protein</fullName>
    </submittedName>
    <submittedName>
        <fullName evidence="5">Histidine kinase</fullName>
    </submittedName>
</protein>
<dbReference type="EMBL" id="JAUOQI010000007">
    <property type="protein sequence ID" value="MDO6578103.1"/>
    <property type="molecule type" value="Genomic_DNA"/>
</dbReference>
<feature type="domain" description="GGDEF" evidence="4">
    <location>
        <begin position="321"/>
        <end position="454"/>
    </location>
</feature>
<feature type="domain" description="PAC" evidence="2">
    <location>
        <begin position="122"/>
        <end position="176"/>
    </location>
</feature>
<name>A0AAW7Z3V1_9ALTE</name>
<evidence type="ECO:0000313" key="6">
    <source>
        <dbReference type="EMBL" id="MDO6578103.1"/>
    </source>
</evidence>
<dbReference type="Gene3D" id="3.30.450.20">
    <property type="entry name" value="PAS domain"/>
    <property type="match status" value="2"/>
</dbReference>
<keyword evidence="5" id="KW-0808">Transferase</keyword>
<reference evidence="6" key="2">
    <citation type="submission" date="2023-07" db="EMBL/GenBank/DDBJ databases">
        <title>Genome content predicts the carbon catabolic preferences of heterotrophic bacteria.</title>
        <authorList>
            <person name="Gralka M."/>
        </authorList>
    </citation>
    <scope>NUCLEOTIDE SEQUENCE</scope>
    <source>
        <strain evidence="6">F2M12</strain>
    </source>
</reference>
<dbReference type="InterPro" id="IPR000700">
    <property type="entry name" value="PAS-assoc_C"/>
</dbReference>
<dbReference type="Proteomes" id="UP001170717">
    <property type="component" value="Unassembled WGS sequence"/>
</dbReference>
<sequence length="723" mass="81373">MGANLVPLEKKLQSLERRLQREKAARENAESLLLLKSDELYNSLLFSQQSLKKLELALWASQESFWDWQASHDIIDIRAFSLNSESESTWSGTPIDLMALVHEDDLENLQFQWSMALHGGRERIELSFRMSIQGQLQWVRLRGRVLKRGVSGEALQIVGTTRDITQLRQAEQSFQLMASAFANSREPMLVLSPSLSINECNEAFVKLVGAPDKMACINLNLNDLLIGEKVNTNSLQHNKQLRFESVIVPRVGKNTPVDISVSVFDNYLQAQSSLIATMRDISERKRNEARLKQLALYDELTGLNNRSALRDIFQHLFDSQTDFLVVFIDLDGFKAINDTAGHEKGDTELQRVAALLTAAFGPHGDVARWGGDEFIAVLPRQHIDWAVEKSEALIGLIEEDVVVTKKVELKLSASIGIAKFPKDNDSIEGVVQCADAAMYHAKKLGKGQVNVYEEGLYERMSQQVSMVNDLRKAIENNLLDYYIQGKYDLQGNLKGGEVLCRWISGLHGVVPPVVFIPIAEEHDLDRQIGLQALEAACDYIAMMEAQQGESIPLSINISVNQMLDTEFPAQATKICDDCSVRTDMIELELTESIFIRDEKAALVALNSLREVGFRLSLDDFGSGFSSLSYLKNFHFEVVKVDRSLVKDIHNNSKANALFCGLVAMLNRLQIEIVVEGVEQESYLPFMENADVNLMQGFYFDKPMPYDQFLARHTNPSDTFPDRK</sequence>
<dbReference type="Pfam" id="PF00563">
    <property type="entry name" value="EAL"/>
    <property type="match status" value="1"/>
</dbReference>
<dbReference type="InterPro" id="IPR029787">
    <property type="entry name" value="Nucleotide_cyclase"/>
</dbReference>
<feature type="domain" description="PAC" evidence="2">
    <location>
        <begin position="241"/>
        <end position="293"/>
    </location>
</feature>
<dbReference type="InterPro" id="IPR052155">
    <property type="entry name" value="Biofilm_reg_signaling"/>
</dbReference>
<gene>
    <name evidence="5" type="ORF">AVL57_03205</name>
    <name evidence="6" type="ORF">Q4527_11910</name>
</gene>
<keyword evidence="7" id="KW-1185">Reference proteome</keyword>
<dbReference type="InterPro" id="IPR035965">
    <property type="entry name" value="PAS-like_dom_sf"/>
</dbReference>